<accession>A0A9D1NC96</accession>
<feature type="transmembrane region" description="Helical" evidence="1">
    <location>
        <begin position="6"/>
        <end position="25"/>
    </location>
</feature>
<comment type="caution">
    <text evidence="2">The sequence shown here is derived from an EMBL/GenBank/DDBJ whole genome shotgun (WGS) entry which is preliminary data.</text>
</comment>
<name>A0A9D1NC96_9FIRM</name>
<organism evidence="2 3">
    <name type="scientific">Candidatus Stercoripulliclostridium merdipullorum</name>
    <dbReference type="NCBI Taxonomy" id="2840952"/>
    <lineage>
        <taxon>Bacteria</taxon>
        <taxon>Bacillati</taxon>
        <taxon>Bacillota</taxon>
        <taxon>Clostridia</taxon>
        <taxon>Eubacteriales</taxon>
        <taxon>Candidatus Stercoripulliclostridium</taxon>
    </lineage>
</organism>
<gene>
    <name evidence="2" type="ORF">IAB14_01985</name>
</gene>
<evidence type="ECO:0000313" key="2">
    <source>
        <dbReference type="EMBL" id="HIU99867.1"/>
    </source>
</evidence>
<proteinExistence type="predicted"/>
<dbReference type="Pfam" id="PF12669">
    <property type="entry name" value="FeoB_associated"/>
    <property type="match status" value="1"/>
</dbReference>
<reference evidence="2" key="2">
    <citation type="journal article" date="2021" name="PeerJ">
        <title>Extensive microbial diversity within the chicken gut microbiome revealed by metagenomics and culture.</title>
        <authorList>
            <person name="Gilroy R."/>
            <person name="Ravi A."/>
            <person name="Getino M."/>
            <person name="Pursley I."/>
            <person name="Horton D.L."/>
            <person name="Alikhan N.F."/>
            <person name="Baker D."/>
            <person name="Gharbi K."/>
            <person name="Hall N."/>
            <person name="Watson M."/>
            <person name="Adriaenssens E.M."/>
            <person name="Foster-Nyarko E."/>
            <person name="Jarju S."/>
            <person name="Secka A."/>
            <person name="Antonio M."/>
            <person name="Oren A."/>
            <person name="Chaudhuri R.R."/>
            <person name="La Ragione R."/>
            <person name="Hildebrand F."/>
            <person name="Pallen M.J."/>
        </authorList>
    </citation>
    <scope>NUCLEOTIDE SEQUENCE</scope>
    <source>
        <strain evidence="2">23406</strain>
    </source>
</reference>
<keyword evidence="1" id="KW-0812">Transmembrane</keyword>
<dbReference type="AlphaFoldDB" id="A0A9D1NC96"/>
<dbReference type="Proteomes" id="UP000886891">
    <property type="component" value="Unassembled WGS sequence"/>
</dbReference>
<sequence>MNTPTVVVLVIVVIVVALAAAAMIVRRKKGYPACGSHCKNCPRRSDCTRDNQSPPEVKD</sequence>
<dbReference type="EMBL" id="DVOH01000016">
    <property type="protein sequence ID" value="HIU99867.1"/>
    <property type="molecule type" value="Genomic_DNA"/>
</dbReference>
<protein>
    <submittedName>
        <fullName evidence="2">FeoB-associated Cys-rich membrane protein</fullName>
    </submittedName>
</protein>
<reference evidence="2" key="1">
    <citation type="submission" date="2020-10" db="EMBL/GenBank/DDBJ databases">
        <authorList>
            <person name="Gilroy R."/>
        </authorList>
    </citation>
    <scope>NUCLEOTIDE SEQUENCE</scope>
    <source>
        <strain evidence="2">23406</strain>
    </source>
</reference>
<keyword evidence="1" id="KW-0472">Membrane</keyword>
<keyword evidence="1" id="KW-1133">Transmembrane helix</keyword>
<evidence type="ECO:0000313" key="3">
    <source>
        <dbReference type="Proteomes" id="UP000886891"/>
    </source>
</evidence>
<evidence type="ECO:0000256" key="1">
    <source>
        <dbReference type="SAM" id="Phobius"/>
    </source>
</evidence>